<dbReference type="Proteomes" id="UP000265801">
    <property type="component" value="Unassembled WGS sequence"/>
</dbReference>
<keyword evidence="1" id="KW-0812">Transmembrane</keyword>
<evidence type="ECO:0000313" key="2">
    <source>
        <dbReference type="EMBL" id="RIW31076.1"/>
    </source>
</evidence>
<sequence>MRNEKGFILPFAMILAAAILLFSISVSAIFISRYSYLDIMEESYRRESLMLFSIKRLYSIDQSLNGAFTYPEGVVRYEVQKEDELTRATLTLVTAEKKYESVHITFENDTKEIVDWE</sequence>
<comment type="caution">
    <text evidence="2">The sequence shown here is derived from an EMBL/GenBank/DDBJ whole genome shotgun (WGS) entry which is preliminary data.</text>
</comment>
<gene>
    <name evidence="2" type="ORF">D3H55_15835</name>
</gene>
<dbReference type="InterPro" id="IPR020372">
    <property type="entry name" value="Competence_ComGG"/>
</dbReference>
<reference evidence="2 3" key="1">
    <citation type="submission" date="2018-09" db="EMBL/GenBank/DDBJ databases">
        <title>Bacillus saliacetes sp. nov., isolated from Thai shrimp paste (Ka-pi).</title>
        <authorList>
            <person name="Daroonpunt R."/>
            <person name="Tanasupawat S."/>
            <person name="Yiamsombut S."/>
        </authorList>
    </citation>
    <scope>NUCLEOTIDE SEQUENCE [LARGE SCALE GENOMIC DNA]</scope>
    <source>
        <strain evidence="2 3">SKP7-4</strain>
    </source>
</reference>
<protein>
    <recommendedName>
        <fullName evidence="4">Competence protein ComG</fullName>
    </recommendedName>
</protein>
<dbReference type="Pfam" id="PF14173">
    <property type="entry name" value="ComGG"/>
    <property type="match status" value="1"/>
</dbReference>
<evidence type="ECO:0008006" key="4">
    <source>
        <dbReference type="Google" id="ProtNLM"/>
    </source>
</evidence>
<dbReference type="EMBL" id="QXIR01000023">
    <property type="protein sequence ID" value="RIW31076.1"/>
    <property type="molecule type" value="Genomic_DNA"/>
</dbReference>
<keyword evidence="1" id="KW-0472">Membrane</keyword>
<evidence type="ECO:0000256" key="1">
    <source>
        <dbReference type="SAM" id="Phobius"/>
    </source>
</evidence>
<keyword evidence="1" id="KW-1133">Transmembrane helix</keyword>
<accession>A0A3A1QTN0</accession>
<dbReference type="RefSeq" id="WP_119548294.1">
    <property type="nucleotide sequence ID" value="NZ_QXIR01000023.1"/>
</dbReference>
<dbReference type="OrthoDB" id="2889780at2"/>
<feature type="transmembrane region" description="Helical" evidence="1">
    <location>
        <begin position="6"/>
        <end position="31"/>
    </location>
</feature>
<organism evidence="2 3">
    <name type="scientific">Bacillus salacetis</name>
    <dbReference type="NCBI Taxonomy" id="2315464"/>
    <lineage>
        <taxon>Bacteria</taxon>
        <taxon>Bacillati</taxon>
        <taxon>Bacillota</taxon>
        <taxon>Bacilli</taxon>
        <taxon>Bacillales</taxon>
        <taxon>Bacillaceae</taxon>
        <taxon>Bacillus</taxon>
    </lineage>
</organism>
<evidence type="ECO:0000313" key="3">
    <source>
        <dbReference type="Proteomes" id="UP000265801"/>
    </source>
</evidence>
<name>A0A3A1QTN0_9BACI</name>
<keyword evidence="3" id="KW-1185">Reference proteome</keyword>
<dbReference type="AlphaFoldDB" id="A0A3A1QTN0"/>
<proteinExistence type="predicted"/>